<evidence type="ECO:0000313" key="3">
    <source>
        <dbReference type="Proteomes" id="UP001305414"/>
    </source>
</evidence>
<name>A0AAN7UY00_9PEZI</name>
<accession>A0AAN7UY00</accession>
<protein>
    <submittedName>
        <fullName evidence="2">Uncharacterized protein</fullName>
    </submittedName>
</protein>
<comment type="caution">
    <text evidence="2">The sequence shown here is derived from an EMBL/GenBank/DDBJ whole genome shotgun (WGS) entry which is preliminary data.</text>
</comment>
<evidence type="ECO:0000313" key="2">
    <source>
        <dbReference type="EMBL" id="KAK5635341.1"/>
    </source>
</evidence>
<dbReference type="Proteomes" id="UP001305414">
    <property type="component" value="Unassembled WGS sequence"/>
</dbReference>
<proteinExistence type="predicted"/>
<evidence type="ECO:0000256" key="1">
    <source>
        <dbReference type="SAM" id="MobiDB-lite"/>
    </source>
</evidence>
<dbReference type="AlphaFoldDB" id="A0AAN7UY00"/>
<organism evidence="2 3">
    <name type="scientific">Xylaria bambusicola</name>
    <dbReference type="NCBI Taxonomy" id="326684"/>
    <lineage>
        <taxon>Eukaryota</taxon>
        <taxon>Fungi</taxon>
        <taxon>Dikarya</taxon>
        <taxon>Ascomycota</taxon>
        <taxon>Pezizomycotina</taxon>
        <taxon>Sordariomycetes</taxon>
        <taxon>Xylariomycetidae</taxon>
        <taxon>Xylariales</taxon>
        <taxon>Xylariaceae</taxon>
        <taxon>Xylaria</taxon>
    </lineage>
</organism>
<feature type="region of interest" description="Disordered" evidence="1">
    <location>
        <begin position="1"/>
        <end position="22"/>
    </location>
</feature>
<sequence length="92" mass="10402">MTDDGSQLQQAEPETWGISSNWQTSKGKCHVNMFPTHARVGLVPPLGLAVEALGRRAMAVEPEEREREEEVRFDKMPTSRWDGWGTSTYLPE</sequence>
<reference evidence="2 3" key="1">
    <citation type="submission" date="2023-10" db="EMBL/GenBank/DDBJ databases">
        <title>Draft genome sequence of Xylaria bambusicola isolate GMP-LS, the root and basal stem rot pathogen of sugarcane in Indonesia.</title>
        <authorList>
            <person name="Selvaraj P."/>
            <person name="Muralishankar V."/>
            <person name="Muruganantham S."/>
            <person name="Sp S."/>
            <person name="Haryani S."/>
            <person name="Lau K.J.X."/>
            <person name="Naqvi N.I."/>
        </authorList>
    </citation>
    <scope>NUCLEOTIDE SEQUENCE [LARGE SCALE GENOMIC DNA]</scope>
    <source>
        <strain evidence="2">GMP-LS</strain>
    </source>
</reference>
<keyword evidence="3" id="KW-1185">Reference proteome</keyword>
<dbReference type="EMBL" id="JAWHQM010000051">
    <property type="protein sequence ID" value="KAK5635341.1"/>
    <property type="molecule type" value="Genomic_DNA"/>
</dbReference>
<gene>
    <name evidence="2" type="ORF">RRF57_011053</name>
</gene>